<protein>
    <submittedName>
        <fullName evidence="2">Uncharacterized protein</fullName>
    </submittedName>
</protein>
<dbReference type="OrthoDB" id="2271904at2759"/>
<evidence type="ECO:0000313" key="3">
    <source>
        <dbReference type="Proteomes" id="UP000053815"/>
    </source>
</evidence>
<evidence type="ECO:0000256" key="1">
    <source>
        <dbReference type="SAM" id="Phobius"/>
    </source>
</evidence>
<feature type="transmembrane region" description="Helical" evidence="1">
    <location>
        <begin position="41"/>
        <end position="58"/>
    </location>
</feature>
<dbReference type="Proteomes" id="UP000053815">
    <property type="component" value="Unassembled WGS sequence"/>
</dbReference>
<dbReference type="AlphaFoldDB" id="A0A0C9N3V3"/>
<reference evidence="2" key="1">
    <citation type="submission" date="2014-09" db="EMBL/GenBank/DDBJ databases">
        <title>Draft genome sequence of an oleaginous Mucoromycotina fungus Mucor ambiguus NBRC6742.</title>
        <authorList>
            <person name="Takeda I."/>
            <person name="Yamane N."/>
            <person name="Morita T."/>
            <person name="Tamano K."/>
            <person name="Machida M."/>
            <person name="Baker S."/>
            <person name="Koike H."/>
        </authorList>
    </citation>
    <scope>NUCLEOTIDE SEQUENCE</scope>
    <source>
        <strain evidence="2">NBRC 6742</strain>
    </source>
</reference>
<sequence>MSGKLRQVNDARVDSVANNILSWEDSLETYSTVNSQYPSDGVLVFMLYATGSALMLTAGRLSAGTQPCGAVWYFVLVSGTFIAIDALIVDSSTARFAGKLLVFRYSFGQTLVKVEILPVKL</sequence>
<dbReference type="EMBL" id="DF836685">
    <property type="protein sequence ID" value="GAN10747.1"/>
    <property type="molecule type" value="Genomic_DNA"/>
</dbReference>
<keyword evidence="1" id="KW-1133">Transmembrane helix</keyword>
<keyword evidence="3" id="KW-1185">Reference proteome</keyword>
<accession>A0A0C9N3V3</accession>
<keyword evidence="1" id="KW-0812">Transmembrane</keyword>
<organism evidence="2">
    <name type="scientific">Mucor ambiguus</name>
    <dbReference type="NCBI Taxonomy" id="91626"/>
    <lineage>
        <taxon>Eukaryota</taxon>
        <taxon>Fungi</taxon>
        <taxon>Fungi incertae sedis</taxon>
        <taxon>Mucoromycota</taxon>
        <taxon>Mucoromycotina</taxon>
        <taxon>Mucoromycetes</taxon>
        <taxon>Mucorales</taxon>
        <taxon>Mucorineae</taxon>
        <taxon>Mucoraceae</taxon>
        <taxon>Mucor</taxon>
    </lineage>
</organism>
<gene>
    <name evidence="2" type="ORF">MAM1_0396c10294</name>
</gene>
<feature type="transmembrane region" description="Helical" evidence="1">
    <location>
        <begin position="70"/>
        <end position="89"/>
    </location>
</feature>
<name>A0A0C9N3V3_9FUNG</name>
<evidence type="ECO:0000313" key="2">
    <source>
        <dbReference type="EMBL" id="GAN10747.1"/>
    </source>
</evidence>
<keyword evidence="1" id="KW-0472">Membrane</keyword>
<proteinExistence type="predicted"/>